<dbReference type="RefSeq" id="WP_128268922.1">
    <property type="nucleotide sequence ID" value="NZ_SAUW01000003.1"/>
</dbReference>
<evidence type="ECO:0000256" key="1">
    <source>
        <dbReference type="ARBA" id="ARBA00004651"/>
    </source>
</evidence>
<evidence type="ECO:0000256" key="5">
    <source>
        <dbReference type="ARBA" id="ARBA00023136"/>
    </source>
</evidence>
<feature type="transmembrane region" description="Helical" evidence="7">
    <location>
        <begin position="58"/>
        <end position="76"/>
    </location>
</feature>
<feature type="compositionally biased region" description="Low complexity" evidence="6">
    <location>
        <begin position="178"/>
        <end position="188"/>
    </location>
</feature>
<gene>
    <name evidence="9" type="ORF">D2T33_04055</name>
</gene>
<keyword evidence="2" id="KW-1003">Cell membrane</keyword>
<name>A0A443J1H3_9RHOB</name>
<dbReference type="Proteomes" id="UP000285710">
    <property type="component" value="Unassembled WGS sequence"/>
</dbReference>
<dbReference type="PANTHER" id="PTHR32309:SF13">
    <property type="entry name" value="FERRIC ENTEROBACTIN TRANSPORT PROTEIN FEPE"/>
    <property type="match status" value="1"/>
</dbReference>
<dbReference type="GO" id="GO:0005886">
    <property type="term" value="C:plasma membrane"/>
    <property type="evidence" value="ECO:0007669"/>
    <property type="project" value="UniProtKB-SubCell"/>
</dbReference>
<dbReference type="SUPFAM" id="SSF52540">
    <property type="entry name" value="P-loop containing nucleoside triphosphate hydrolases"/>
    <property type="match status" value="1"/>
</dbReference>
<keyword evidence="4 7" id="KW-1133">Transmembrane helix</keyword>
<evidence type="ECO:0000256" key="4">
    <source>
        <dbReference type="ARBA" id="ARBA00022989"/>
    </source>
</evidence>
<dbReference type="PANTHER" id="PTHR32309">
    <property type="entry name" value="TYROSINE-PROTEIN KINASE"/>
    <property type="match status" value="1"/>
</dbReference>
<reference evidence="9 10" key="1">
    <citation type="submission" date="2019-01" db="EMBL/GenBank/DDBJ databases">
        <title>Sinorhodobacter populi sp. nov. isolated from the symptomatic bark tissue of Populus euramericana canker.</title>
        <authorList>
            <person name="Xu G."/>
        </authorList>
    </citation>
    <scope>NUCLEOTIDE SEQUENCE [LARGE SCALE GENOMIC DNA]</scope>
    <source>
        <strain evidence="9 10">2D-5</strain>
    </source>
</reference>
<evidence type="ECO:0000256" key="3">
    <source>
        <dbReference type="ARBA" id="ARBA00022692"/>
    </source>
</evidence>
<keyword evidence="10" id="KW-1185">Reference proteome</keyword>
<feature type="region of interest" description="Disordered" evidence="6">
    <location>
        <begin position="168"/>
        <end position="191"/>
    </location>
</feature>
<organism evidence="9 10">
    <name type="scientific">Paenirhodobacter populi</name>
    <dbReference type="NCBI Taxonomy" id="2306993"/>
    <lineage>
        <taxon>Bacteria</taxon>
        <taxon>Pseudomonadati</taxon>
        <taxon>Pseudomonadota</taxon>
        <taxon>Alphaproteobacteria</taxon>
        <taxon>Rhodobacterales</taxon>
        <taxon>Rhodobacter group</taxon>
        <taxon>Paenirhodobacter</taxon>
    </lineage>
</organism>
<dbReference type="InterPro" id="IPR003856">
    <property type="entry name" value="LPS_length_determ_N"/>
</dbReference>
<evidence type="ECO:0000256" key="6">
    <source>
        <dbReference type="SAM" id="MobiDB-lite"/>
    </source>
</evidence>
<comment type="caution">
    <text evidence="9">The sequence shown here is derived from an EMBL/GenBank/DDBJ whole genome shotgun (WGS) entry which is preliminary data.</text>
</comment>
<keyword evidence="3 7" id="KW-0812">Transmembrane</keyword>
<dbReference type="GO" id="GO:0004713">
    <property type="term" value="F:protein tyrosine kinase activity"/>
    <property type="evidence" value="ECO:0007669"/>
    <property type="project" value="TreeGrafter"/>
</dbReference>
<dbReference type="InterPro" id="IPR027417">
    <property type="entry name" value="P-loop_NTPase"/>
</dbReference>
<dbReference type="Gene3D" id="3.40.50.300">
    <property type="entry name" value="P-loop containing nucleotide triphosphate hydrolases"/>
    <property type="match status" value="1"/>
</dbReference>
<protein>
    <submittedName>
        <fullName evidence="9">Exopolysaccharide biosynthesis protein</fullName>
    </submittedName>
</protein>
<reference evidence="9 10" key="2">
    <citation type="submission" date="2019-01" db="EMBL/GenBank/DDBJ databases">
        <authorList>
            <person name="Li Y."/>
        </authorList>
    </citation>
    <scope>NUCLEOTIDE SEQUENCE [LARGE SCALE GENOMIC DNA]</scope>
    <source>
        <strain evidence="9 10">2D-5</strain>
    </source>
</reference>
<evidence type="ECO:0000256" key="7">
    <source>
        <dbReference type="SAM" id="Phobius"/>
    </source>
</evidence>
<feature type="transmembrane region" description="Helical" evidence="7">
    <location>
        <begin position="316"/>
        <end position="339"/>
    </location>
</feature>
<dbReference type="InterPro" id="IPR050445">
    <property type="entry name" value="Bact_polysacc_biosynth/exp"/>
</dbReference>
<keyword evidence="5 7" id="KW-0472">Membrane</keyword>
<feature type="domain" description="Polysaccharide chain length determinant N-terminal" evidence="8">
    <location>
        <begin position="50"/>
        <end position="134"/>
    </location>
</feature>
<dbReference type="Pfam" id="PF02706">
    <property type="entry name" value="Wzz"/>
    <property type="match status" value="1"/>
</dbReference>
<proteinExistence type="predicted"/>
<dbReference type="AlphaFoldDB" id="A0A443J1H3"/>
<evidence type="ECO:0000313" key="10">
    <source>
        <dbReference type="Proteomes" id="UP000285710"/>
    </source>
</evidence>
<evidence type="ECO:0000259" key="8">
    <source>
        <dbReference type="Pfam" id="PF02706"/>
    </source>
</evidence>
<accession>A0A443J1H3</accession>
<evidence type="ECO:0000313" key="9">
    <source>
        <dbReference type="EMBL" id="RWR14388.1"/>
    </source>
</evidence>
<comment type="subcellular location">
    <subcellularLocation>
        <location evidence="1">Cell membrane</location>
        <topology evidence="1">Multi-pass membrane protein</topology>
    </subcellularLocation>
</comment>
<evidence type="ECO:0000256" key="2">
    <source>
        <dbReference type="ARBA" id="ARBA00022475"/>
    </source>
</evidence>
<dbReference type="EMBL" id="SAUW01000003">
    <property type="protein sequence ID" value="RWR14388.1"/>
    <property type="molecule type" value="Genomic_DNA"/>
</dbReference>
<sequence length="614" mass="64906">MPLEQPNIPPERSPPIRSRQAVLRRIPIPEPPRPPAQATQDGPVALIRAVTGMIRRGWVPLMIWTLACMILAALYARSLPPVYTATSSIILQSVGQAGAAGQDPISPVTLDLNRVDSELQVIRSERLQGRVFETLGLATIPELQPTPPGPVRYVIDLLGGIFAASPAEETVPADETTDTAAGTETEAASFPAPTAAQQAEEVAFAAFRDRFSARRIGQSYVIEISYSSSDPELAARVANSAASAYLLQSVAFKAGVASSGGEFVQMRLDSLSAQVEDAANAVRDGTLPQAAMPDADARVIGAALRPLSPSEPRPKLIVATGAVLGLLSGLFAMALGGALDRRVHEGDKLERETAMPRLAFIPEEKRLTGRQGDVVVTIRPDSACAHGLRDLRTAIDLAGGLDPQPGGRIIALAEWVPGSGCSMIAMNLARLIRAGGQEVTVIDADLDGRARGLTDWYVPNPGRTTDEEVDADGVRLVPSTALRAQSGAISDMRDRGLTRLLGHLQARGDVVLDLPPLAESADALALARHADLVVIVAETHTTFDELTQASERLGRLGVAVVGVAVNHPPGLAERRGLFARLGLGDARPGSMRHTTRAAISSVRDASARKRGKTV</sequence>